<dbReference type="GO" id="GO:0003677">
    <property type="term" value="F:DNA binding"/>
    <property type="evidence" value="ECO:0007669"/>
    <property type="project" value="UniProtKB-KW"/>
</dbReference>
<dbReference type="PANTHER" id="PTHR30136">
    <property type="entry name" value="HELIX-TURN-HELIX TRANSCRIPTIONAL REGULATOR, ICLR FAMILY"/>
    <property type="match status" value="1"/>
</dbReference>
<keyword evidence="1" id="KW-0805">Transcription regulation</keyword>
<dbReference type="GO" id="GO:0003700">
    <property type="term" value="F:DNA-binding transcription factor activity"/>
    <property type="evidence" value="ECO:0007669"/>
    <property type="project" value="TreeGrafter"/>
</dbReference>
<dbReference type="InterPro" id="IPR029016">
    <property type="entry name" value="GAF-like_dom_sf"/>
</dbReference>
<gene>
    <name evidence="6" type="ORF">ATOP_13560</name>
</gene>
<dbReference type="SMART" id="SM00346">
    <property type="entry name" value="HTH_ICLR"/>
    <property type="match status" value="1"/>
</dbReference>
<keyword evidence="2" id="KW-0238">DNA-binding</keyword>
<dbReference type="InterPro" id="IPR036390">
    <property type="entry name" value="WH_DNA-bd_sf"/>
</dbReference>
<protein>
    <submittedName>
        <fullName evidence="6">IclR family transcriptional regulator</fullName>
    </submittedName>
</protein>
<dbReference type="RefSeq" id="WP_135978802.1">
    <property type="nucleotide sequence ID" value="NZ_BQKC01000001.1"/>
</dbReference>
<dbReference type="InterPro" id="IPR050707">
    <property type="entry name" value="HTH_MetabolicPath_Reg"/>
</dbReference>
<dbReference type="EMBL" id="BQKC01000001">
    <property type="protein sequence ID" value="GJM55701.1"/>
    <property type="molecule type" value="Genomic_DNA"/>
</dbReference>
<evidence type="ECO:0000256" key="1">
    <source>
        <dbReference type="ARBA" id="ARBA00023015"/>
    </source>
</evidence>
<dbReference type="Pfam" id="PF09339">
    <property type="entry name" value="HTH_IclR"/>
    <property type="match status" value="1"/>
</dbReference>
<evidence type="ECO:0000256" key="3">
    <source>
        <dbReference type="ARBA" id="ARBA00023163"/>
    </source>
</evidence>
<evidence type="ECO:0000259" key="5">
    <source>
        <dbReference type="PROSITE" id="PS51078"/>
    </source>
</evidence>
<accession>A0AAV5B2E4</accession>
<evidence type="ECO:0000256" key="2">
    <source>
        <dbReference type="ARBA" id="ARBA00023125"/>
    </source>
</evidence>
<dbReference type="Gene3D" id="3.30.450.40">
    <property type="match status" value="1"/>
</dbReference>
<dbReference type="SUPFAM" id="SSF46785">
    <property type="entry name" value="Winged helix' DNA-binding domain"/>
    <property type="match status" value="1"/>
</dbReference>
<keyword evidence="3" id="KW-0804">Transcription</keyword>
<dbReference type="Proteomes" id="UP001055025">
    <property type="component" value="Unassembled WGS sequence"/>
</dbReference>
<organism evidence="6 7">
    <name type="scientific">Granulimonas faecalis</name>
    <dbReference type="NCBI Taxonomy" id="2894155"/>
    <lineage>
        <taxon>Bacteria</taxon>
        <taxon>Bacillati</taxon>
        <taxon>Actinomycetota</taxon>
        <taxon>Coriobacteriia</taxon>
        <taxon>Coriobacteriales</taxon>
        <taxon>Kribbibacteriaceae</taxon>
        <taxon>Granulimonas</taxon>
    </lineage>
</organism>
<dbReference type="GO" id="GO:0045892">
    <property type="term" value="P:negative regulation of DNA-templated transcription"/>
    <property type="evidence" value="ECO:0007669"/>
    <property type="project" value="TreeGrafter"/>
</dbReference>
<proteinExistence type="predicted"/>
<reference evidence="6" key="1">
    <citation type="journal article" date="2022" name="Int. J. Syst. Evol. Microbiol.">
        <title>Granulimonas faecalis gen. nov., sp. nov., and Leptogranulimonas caecicola gen. nov., sp. nov., novel lactate-producing Atopobiaceae bacteria isolated from mouse intestines, and an emended description of the family Atopobiaceae.</title>
        <authorList>
            <person name="Morinaga K."/>
            <person name="Kusada H."/>
            <person name="Sakamoto S."/>
            <person name="Murakami T."/>
            <person name="Toyoda A."/>
            <person name="Mori H."/>
            <person name="Meng X.Y."/>
            <person name="Takashino M."/>
            <person name="Murotomi K."/>
            <person name="Tamaki H."/>
        </authorList>
    </citation>
    <scope>NUCLEOTIDE SEQUENCE</scope>
    <source>
        <strain evidence="6">OPF53</strain>
    </source>
</reference>
<evidence type="ECO:0000313" key="7">
    <source>
        <dbReference type="Proteomes" id="UP001055025"/>
    </source>
</evidence>
<dbReference type="InterPro" id="IPR014757">
    <property type="entry name" value="Tscrpt_reg_IclR_C"/>
</dbReference>
<feature type="domain" description="HTH iclR-type" evidence="4">
    <location>
        <begin position="10"/>
        <end position="72"/>
    </location>
</feature>
<dbReference type="SUPFAM" id="SSF55781">
    <property type="entry name" value="GAF domain-like"/>
    <property type="match status" value="1"/>
</dbReference>
<keyword evidence="7" id="KW-1185">Reference proteome</keyword>
<dbReference type="Gene3D" id="1.10.10.10">
    <property type="entry name" value="Winged helix-like DNA-binding domain superfamily/Winged helix DNA-binding domain"/>
    <property type="match status" value="1"/>
</dbReference>
<comment type="caution">
    <text evidence="6">The sequence shown here is derived from an EMBL/GenBank/DDBJ whole genome shotgun (WGS) entry which is preliminary data.</text>
</comment>
<dbReference type="PROSITE" id="PS51078">
    <property type="entry name" value="ICLR_ED"/>
    <property type="match status" value="1"/>
</dbReference>
<dbReference type="AlphaFoldDB" id="A0AAV5B2E4"/>
<dbReference type="InterPro" id="IPR036388">
    <property type="entry name" value="WH-like_DNA-bd_sf"/>
</dbReference>
<evidence type="ECO:0000313" key="6">
    <source>
        <dbReference type="EMBL" id="GJM55701.1"/>
    </source>
</evidence>
<dbReference type="InterPro" id="IPR005471">
    <property type="entry name" value="Tscrpt_reg_IclR_N"/>
</dbReference>
<sequence length="253" mass="26908">MAEETAAAPHRATARVLEVLSLLAAHDEGLSFSELCRAVGAPKGSLFPILKTMVDMRFLSLDAATGRYRMGPMTAMCGRAFERGDGTFRLLDECARGVVAACGETCQVGCRDGSRVRYLLRVDSPQAVRLASAPGATLPLYSTAIGKALLSAMDDGEVDALVPTPWERLTDETLDSPDQLHAELDEVRAGGFAFDRGETSEGVVCIALPVHEAGRVAWGIGVTTPSFRFDAAKGRLIEDVLAKARDGLEALLA</sequence>
<dbReference type="PANTHER" id="PTHR30136:SF24">
    <property type="entry name" value="HTH-TYPE TRANSCRIPTIONAL REPRESSOR ALLR"/>
    <property type="match status" value="1"/>
</dbReference>
<evidence type="ECO:0000259" key="4">
    <source>
        <dbReference type="PROSITE" id="PS51077"/>
    </source>
</evidence>
<dbReference type="PROSITE" id="PS51077">
    <property type="entry name" value="HTH_ICLR"/>
    <property type="match status" value="1"/>
</dbReference>
<name>A0AAV5B2E4_9ACTN</name>
<dbReference type="Pfam" id="PF01614">
    <property type="entry name" value="IclR_C"/>
    <property type="match status" value="1"/>
</dbReference>
<feature type="domain" description="IclR-ED" evidence="5">
    <location>
        <begin position="73"/>
        <end position="253"/>
    </location>
</feature>